<sequence>MLATKQKNEWEEGAAARLGSQIRESMARLASEQPSQNDVVTIGRLIDQRIEESFNRGLRAALSSAVRQAKSSDR</sequence>
<gene>
    <name evidence="1" type="ORF">OE747_24225</name>
</gene>
<reference evidence="1 2" key="1">
    <citation type="submission" date="2022-10" db="EMBL/GenBank/DDBJ databases">
        <title>Ruegeria sp. nov., isolated from ocean surface sediments.</title>
        <authorList>
            <person name="He W."/>
            <person name="Xue H.-P."/>
            <person name="Zhang D.-F."/>
        </authorList>
    </citation>
    <scope>NUCLEOTIDE SEQUENCE [LARGE SCALE GENOMIC DNA]</scope>
    <source>
        <strain evidence="1 2">XHP0148</strain>
    </source>
</reference>
<protein>
    <submittedName>
        <fullName evidence="1">Uncharacterized protein</fullName>
    </submittedName>
</protein>
<accession>A0ABT3ARW2</accession>
<dbReference type="EMBL" id="JAOWLB010000045">
    <property type="protein sequence ID" value="MCV2891425.1"/>
    <property type="molecule type" value="Genomic_DNA"/>
</dbReference>
<dbReference type="RefSeq" id="WP_263831013.1">
    <property type="nucleotide sequence ID" value="NZ_JAOWLB010000045.1"/>
</dbReference>
<proteinExistence type="predicted"/>
<comment type="caution">
    <text evidence="1">The sequence shown here is derived from an EMBL/GenBank/DDBJ whole genome shotgun (WGS) entry which is preliminary data.</text>
</comment>
<organism evidence="1 2">
    <name type="scientific">Ruegeria aquimaris</name>
    <dbReference type="NCBI Taxonomy" id="2984333"/>
    <lineage>
        <taxon>Bacteria</taxon>
        <taxon>Pseudomonadati</taxon>
        <taxon>Pseudomonadota</taxon>
        <taxon>Alphaproteobacteria</taxon>
        <taxon>Rhodobacterales</taxon>
        <taxon>Roseobacteraceae</taxon>
        <taxon>Ruegeria</taxon>
    </lineage>
</organism>
<dbReference type="Proteomes" id="UP001320899">
    <property type="component" value="Unassembled WGS sequence"/>
</dbReference>
<keyword evidence="2" id="KW-1185">Reference proteome</keyword>
<name>A0ABT3ARW2_9RHOB</name>
<evidence type="ECO:0000313" key="2">
    <source>
        <dbReference type="Proteomes" id="UP001320899"/>
    </source>
</evidence>
<evidence type="ECO:0000313" key="1">
    <source>
        <dbReference type="EMBL" id="MCV2891425.1"/>
    </source>
</evidence>